<protein>
    <submittedName>
        <fullName evidence="1">2-keto-4-pentenoate hydratase</fullName>
    </submittedName>
</protein>
<dbReference type="GO" id="GO:0005737">
    <property type="term" value="C:cytoplasm"/>
    <property type="evidence" value="ECO:0007669"/>
    <property type="project" value="TreeGrafter"/>
</dbReference>
<proteinExistence type="predicted"/>
<sequence length="275" mass="30058">MLMTGLANRYAHQLIQAREAAEFIPSLSSRYPLTIGDAYEIAARVAEIRIAEGENIVGRKLDYFLETSSDRIGKKNRLPFWSWLFDSGVHFMENSEGDFSLRHTSAPFVETEIIFRLGRLPPEGATIGQLAACIEWMAHGLEITEYPFRAATRSLVDTIAGFGQHHALLVGEPKIVSEGSRKSLYAVMECAGLSLACNNVIRTAGFGSSPCNNPLQGLLILYQMLANMPEFSPLQVGDIIATGTWTKPLPIQPGEVWQTAVSGLPLSGLTVAFTA</sequence>
<dbReference type="RefSeq" id="WP_269316123.1">
    <property type="nucleotide sequence ID" value="NZ_CP098251.1"/>
</dbReference>
<accession>A0A9E9LE52</accession>
<evidence type="ECO:0000313" key="1">
    <source>
        <dbReference type="EMBL" id="WAV91613.1"/>
    </source>
</evidence>
<dbReference type="InterPro" id="IPR036663">
    <property type="entry name" value="Fumarylacetoacetase_C_sf"/>
</dbReference>
<dbReference type="InterPro" id="IPR050772">
    <property type="entry name" value="Hydratase-Decarb/MhpD_sf"/>
</dbReference>
<name>A0A9E9LE52_9BURK</name>
<gene>
    <name evidence="1" type="ORF">NB646_02305</name>
</gene>
<reference evidence="1" key="1">
    <citation type="journal article" date="2022" name="Front. Microbiol.">
        <title>New perspectives on an old grouping: The genomic and phenotypic variability of Oxalobacter formigenes and the implications for calcium oxalate stone prevention.</title>
        <authorList>
            <person name="Chmiel J.A."/>
            <person name="Carr C."/>
            <person name="Stuivenberg G.A."/>
            <person name="Venema R."/>
            <person name="Chanyi R.M."/>
            <person name="Al K.F."/>
            <person name="Giguere D."/>
            <person name="Say H."/>
            <person name="Akouris P.P."/>
            <person name="Dominguez Romero S.A."/>
            <person name="Kwong A."/>
            <person name="Tai V."/>
            <person name="Koval S.F."/>
            <person name="Razvi H."/>
            <person name="Bjazevic J."/>
            <person name="Burton J.P."/>
        </authorList>
    </citation>
    <scope>NUCLEOTIDE SEQUENCE</scope>
    <source>
        <strain evidence="1">OxK</strain>
    </source>
</reference>
<dbReference type="AlphaFoldDB" id="A0A9E9LE52"/>
<organism evidence="1">
    <name type="scientific">Oxalobacter aliiformigenes</name>
    <dbReference type="NCBI Taxonomy" id="2946593"/>
    <lineage>
        <taxon>Bacteria</taxon>
        <taxon>Pseudomonadati</taxon>
        <taxon>Pseudomonadota</taxon>
        <taxon>Betaproteobacteria</taxon>
        <taxon>Burkholderiales</taxon>
        <taxon>Oxalobacteraceae</taxon>
        <taxon>Oxalobacter</taxon>
    </lineage>
</organism>
<dbReference type="Gene3D" id="3.90.850.10">
    <property type="entry name" value="Fumarylacetoacetase-like, C-terminal domain"/>
    <property type="match status" value="1"/>
</dbReference>
<dbReference type="PANTHER" id="PTHR30143:SF0">
    <property type="entry name" value="2-KETO-4-PENTENOATE HYDRATASE"/>
    <property type="match status" value="1"/>
</dbReference>
<dbReference type="EMBL" id="CP098251">
    <property type="protein sequence ID" value="WAV91613.1"/>
    <property type="molecule type" value="Genomic_DNA"/>
</dbReference>
<dbReference type="GO" id="GO:0008684">
    <property type="term" value="F:2-oxopent-4-enoate hydratase activity"/>
    <property type="evidence" value="ECO:0007669"/>
    <property type="project" value="TreeGrafter"/>
</dbReference>
<dbReference type="SUPFAM" id="SSF56529">
    <property type="entry name" value="FAH"/>
    <property type="match status" value="1"/>
</dbReference>
<dbReference type="PANTHER" id="PTHR30143">
    <property type="entry name" value="ACID HYDRATASE"/>
    <property type="match status" value="1"/>
</dbReference>
<dbReference type="Proteomes" id="UP001164819">
    <property type="component" value="Chromosome"/>
</dbReference>